<accession>A0A9N8H9B6</accession>
<reference evidence="2" key="1">
    <citation type="submission" date="2020-06" db="EMBL/GenBank/DDBJ databases">
        <authorList>
            <consortium name="Plant Systems Biology data submission"/>
        </authorList>
    </citation>
    <scope>NUCLEOTIDE SEQUENCE</scope>
    <source>
        <strain evidence="2">D6</strain>
    </source>
</reference>
<evidence type="ECO:0000256" key="1">
    <source>
        <dbReference type="SAM" id="SignalP"/>
    </source>
</evidence>
<organism evidence="2 3">
    <name type="scientific">Seminavis robusta</name>
    <dbReference type="NCBI Taxonomy" id="568900"/>
    <lineage>
        <taxon>Eukaryota</taxon>
        <taxon>Sar</taxon>
        <taxon>Stramenopiles</taxon>
        <taxon>Ochrophyta</taxon>
        <taxon>Bacillariophyta</taxon>
        <taxon>Bacillariophyceae</taxon>
        <taxon>Bacillariophycidae</taxon>
        <taxon>Naviculales</taxon>
        <taxon>Naviculaceae</taxon>
        <taxon>Seminavis</taxon>
    </lineage>
</organism>
<dbReference type="EMBL" id="CAICTM010000248">
    <property type="protein sequence ID" value="CAB9505961.1"/>
    <property type="molecule type" value="Genomic_DNA"/>
</dbReference>
<dbReference type="AlphaFoldDB" id="A0A9N8H9B6"/>
<sequence>MVLWFLAAGIAVEVAKERDYGERRMKEMEIHSRRTINLPRTVSCIPRAAMQRCTTSSGSHVIDRQLVFDERSGSLFAQKGMSSAQRRLEWS</sequence>
<feature type="signal peptide" evidence="1">
    <location>
        <begin position="1"/>
        <end position="17"/>
    </location>
</feature>
<evidence type="ECO:0000313" key="2">
    <source>
        <dbReference type="EMBL" id="CAB9505961.1"/>
    </source>
</evidence>
<feature type="chain" id="PRO_5040352047" description="Secreted protein" evidence="1">
    <location>
        <begin position="18"/>
        <end position="91"/>
    </location>
</feature>
<comment type="caution">
    <text evidence="2">The sequence shown here is derived from an EMBL/GenBank/DDBJ whole genome shotgun (WGS) entry which is preliminary data.</text>
</comment>
<gene>
    <name evidence="2" type="ORF">SEMRO_249_G098680.1</name>
</gene>
<evidence type="ECO:0000313" key="3">
    <source>
        <dbReference type="Proteomes" id="UP001153069"/>
    </source>
</evidence>
<evidence type="ECO:0008006" key="4">
    <source>
        <dbReference type="Google" id="ProtNLM"/>
    </source>
</evidence>
<proteinExistence type="predicted"/>
<name>A0A9N8H9B6_9STRA</name>
<protein>
    <recommendedName>
        <fullName evidence="4">Secreted protein</fullName>
    </recommendedName>
</protein>
<keyword evidence="1" id="KW-0732">Signal</keyword>
<keyword evidence="3" id="KW-1185">Reference proteome</keyword>
<dbReference type="Proteomes" id="UP001153069">
    <property type="component" value="Unassembled WGS sequence"/>
</dbReference>